<dbReference type="PANTHER" id="PTHR10434">
    <property type="entry name" value="1-ACYL-SN-GLYCEROL-3-PHOSPHATE ACYLTRANSFERASE"/>
    <property type="match status" value="1"/>
</dbReference>
<comment type="domain">
    <text evidence="5">The HXXXXD motif is essential for acyltransferase activity and may constitute the binding site for the phosphate moiety of the glycerol-3-phosphate.</text>
</comment>
<name>A0A8S1H225_9PELO</name>
<dbReference type="EMBL" id="CAJGYM010000010">
    <property type="protein sequence ID" value="CAD6189214.1"/>
    <property type="molecule type" value="Genomic_DNA"/>
</dbReference>
<dbReference type="GO" id="GO:0003841">
    <property type="term" value="F:1-acylglycerol-3-phosphate O-acyltransferase activity"/>
    <property type="evidence" value="ECO:0007669"/>
    <property type="project" value="UniProtKB-UniRule"/>
</dbReference>
<evidence type="ECO:0000313" key="8">
    <source>
        <dbReference type="EMBL" id="CAD6189214.1"/>
    </source>
</evidence>
<organism evidence="8 9">
    <name type="scientific">Caenorhabditis auriculariae</name>
    <dbReference type="NCBI Taxonomy" id="2777116"/>
    <lineage>
        <taxon>Eukaryota</taxon>
        <taxon>Metazoa</taxon>
        <taxon>Ecdysozoa</taxon>
        <taxon>Nematoda</taxon>
        <taxon>Chromadorea</taxon>
        <taxon>Rhabditida</taxon>
        <taxon>Rhabditina</taxon>
        <taxon>Rhabditomorpha</taxon>
        <taxon>Rhabditoidea</taxon>
        <taxon>Rhabditidae</taxon>
        <taxon>Peloderinae</taxon>
        <taxon>Caenorhabditis</taxon>
    </lineage>
</organism>
<dbReference type="CDD" id="cd07989">
    <property type="entry name" value="LPLAT_AGPAT-like"/>
    <property type="match status" value="1"/>
</dbReference>
<keyword evidence="3 5" id="KW-0808">Transferase</keyword>
<gene>
    <name evidence="8" type="ORF">CAUJ_LOCUS5133</name>
</gene>
<evidence type="ECO:0000256" key="6">
    <source>
        <dbReference type="SAM" id="Phobius"/>
    </source>
</evidence>
<dbReference type="NCBIfam" id="TIGR00530">
    <property type="entry name" value="AGP_acyltrn"/>
    <property type="match status" value="1"/>
</dbReference>
<keyword evidence="5" id="KW-1208">Phospholipid metabolism</keyword>
<reference evidence="8" key="1">
    <citation type="submission" date="2020-10" db="EMBL/GenBank/DDBJ databases">
        <authorList>
            <person name="Kikuchi T."/>
        </authorList>
    </citation>
    <scope>NUCLEOTIDE SEQUENCE</scope>
    <source>
        <strain evidence="8">NKZ352</strain>
    </source>
</reference>
<dbReference type="PROSITE" id="PS51257">
    <property type="entry name" value="PROKAR_LIPOPROTEIN"/>
    <property type="match status" value="1"/>
</dbReference>
<dbReference type="Pfam" id="PF01553">
    <property type="entry name" value="Acyltransferase"/>
    <property type="match status" value="1"/>
</dbReference>
<keyword evidence="6" id="KW-0812">Transmembrane</keyword>
<comment type="caution">
    <text evidence="8">The sequence shown here is derived from an EMBL/GenBank/DDBJ whole genome shotgun (WGS) entry which is preliminary data.</text>
</comment>
<proteinExistence type="inferred from homology"/>
<dbReference type="InterPro" id="IPR002123">
    <property type="entry name" value="Plipid/glycerol_acylTrfase"/>
</dbReference>
<keyword evidence="5" id="KW-0444">Lipid biosynthesis</keyword>
<feature type="transmembrane region" description="Helical" evidence="6">
    <location>
        <begin position="34"/>
        <end position="55"/>
    </location>
</feature>
<keyword evidence="4 5" id="KW-0012">Acyltransferase</keyword>
<keyword evidence="6" id="KW-0472">Membrane</keyword>
<keyword evidence="6" id="KW-1133">Transmembrane helix</keyword>
<dbReference type="GO" id="GO:0006654">
    <property type="term" value="P:phosphatidic acid biosynthetic process"/>
    <property type="evidence" value="ECO:0007669"/>
    <property type="project" value="TreeGrafter"/>
</dbReference>
<keyword evidence="5" id="KW-0443">Lipid metabolism</keyword>
<evidence type="ECO:0000313" key="9">
    <source>
        <dbReference type="Proteomes" id="UP000835052"/>
    </source>
</evidence>
<comment type="similarity">
    <text evidence="2 5">Belongs to the 1-acyl-sn-glycerol-3-phosphate acyltransferase family.</text>
</comment>
<dbReference type="PANTHER" id="PTHR10434:SF10">
    <property type="entry name" value="1-ACYL-SN-GLYCEROL-3-PHOSPHATE ACYLTRANSFERASE ACL-1-RELATED"/>
    <property type="match status" value="1"/>
</dbReference>
<dbReference type="Proteomes" id="UP000835052">
    <property type="component" value="Unassembled WGS sequence"/>
</dbReference>
<sequence length="264" mass="30634">MTEQEKSNTFYYMFLVIAFVLACLFTKLGFYVKMFFFGLCLVFGGLVGGFVSVPFGKSPQNHFRMFKIFQTFCMPLGISIDVRHHERLKSNEPFIIIANHQSCLDVLVMTHVWPKNCVVMLKSSLKWLPGFNLCAYMCESIYINRFSKEKAHKTVDTTLAEILDKKRKVWMYPEGTRNSEPQMLPFKKGAFLLAKQAKCPVVCCAFSSYNNFYNHAEKRFDFGGKVIVDVLPPVDSEQFEDVDDLSKHCYKLIQERREQLDKEL</sequence>
<dbReference type="SUPFAM" id="SSF69593">
    <property type="entry name" value="Glycerol-3-phosphate (1)-acyltransferase"/>
    <property type="match status" value="1"/>
</dbReference>
<dbReference type="EC" id="2.3.1.51" evidence="5"/>
<dbReference type="GO" id="GO:0016020">
    <property type="term" value="C:membrane"/>
    <property type="evidence" value="ECO:0007669"/>
    <property type="project" value="InterPro"/>
</dbReference>
<protein>
    <recommendedName>
        <fullName evidence="5">1-acyl-sn-glycerol-3-phosphate acyltransferase</fullName>
        <ecNumber evidence="5">2.3.1.51</ecNumber>
    </recommendedName>
</protein>
<dbReference type="SMART" id="SM00563">
    <property type="entry name" value="PlsC"/>
    <property type="match status" value="1"/>
</dbReference>
<dbReference type="AlphaFoldDB" id="A0A8S1H225"/>
<dbReference type="OrthoDB" id="202234at2759"/>
<keyword evidence="5" id="KW-0594">Phospholipid biosynthesis</keyword>
<evidence type="ECO:0000259" key="7">
    <source>
        <dbReference type="SMART" id="SM00563"/>
    </source>
</evidence>
<dbReference type="InterPro" id="IPR004552">
    <property type="entry name" value="AGP_acyltrans"/>
</dbReference>
<evidence type="ECO:0000256" key="3">
    <source>
        <dbReference type="ARBA" id="ARBA00022679"/>
    </source>
</evidence>
<comment type="pathway">
    <text evidence="1">Phospholipid metabolism; CDP-diacylglycerol biosynthesis; CDP-diacylglycerol from sn-glycerol 3-phosphate: step 2/3.</text>
</comment>
<evidence type="ECO:0000256" key="2">
    <source>
        <dbReference type="ARBA" id="ARBA00008655"/>
    </source>
</evidence>
<feature type="domain" description="Phospholipid/glycerol acyltransferase" evidence="7">
    <location>
        <begin position="94"/>
        <end position="209"/>
    </location>
</feature>
<dbReference type="GO" id="GO:0005783">
    <property type="term" value="C:endoplasmic reticulum"/>
    <property type="evidence" value="ECO:0007669"/>
    <property type="project" value="TreeGrafter"/>
</dbReference>
<evidence type="ECO:0000256" key="1">
    <source>
        <dbReference type="ARBA" id="ARBA00004728"/>
    </source>
</evidence>
<evidence type="ECO:0000256" key="5">
    <source>
        <dbReference type="RuleBase" id="RU361267"/>
    </source>
</evidence>
<feature type="transmembrane region" description="Helical" evidence="6">
    <location>
        <begin position="9"/>
        <end position="28"/>
    </location>
</feature>
<evidence type="ECO:0000256" key="4">
    <source>
        <dbReference type="ARBA" id="ARBA00023315"/>
    </source>
</evidence>
<accession>A0A8S1H225</accession>
<keyword evidence="9" id="KW-1185">Reference proteome</keyword>
<comment type="catalytic activity">
    <reaction evidence="5">
        <text>a 1-acyl-sn-glycero-3-phosphate + an acyl-CoA = a 1,2-diacyl-sn-glycero-3-phosphate + CoA</text>
        <dbReference type="Rhea" id="RHEA:19709"/>
        <dbReference type="ChEBI" id="CHEBI:57287"/>
        <dbReference type="ChEBI" id="CHEBI:57970"/>
        <dbReference type="ChEBI" id="CHEBI:58342"/>
        <dbReference type="ChEBI" id="CHEBI:58608"/>
        <dbReference type="EC" id="2.3.1.51"/>
    </reaction>
</comment>